<dbReference type="InterPro" id="IPR036249">
    <property type="entry name" value="Thioredoxin-like_sf"/>
</dbReference>
<dbReference type="GO" id="GO:0016491">
    <property type="term" value="F:oxidoreductase activity"/>
    <property type="evidence" value="ECO:0007669"/>
    <property type="project" value="InterPro"/>
</dbReference>
<keyword evidence="3" id="KW-0812">Transmembrane</keyword>
<proteinExistence type="predicted"/>
<feature type="domain" description="Thioredoxin" evidence="6">
    <location>
        <begin position="49"/>
        <end position="193"/>
    </location>
</feature>
<evidence type="ECO:0000256" key="4">
    <source>
        <dbReference type="ARBA" id="ARBA00023157"/>
    </source>
</evidence>
<dbReference type="InterPro" id="IPR050553">
    <property type="entry name" value="Thioredoxin_ResA/DsbE_sf"/>
</dbReference>
<dbReference type="CDD" id="cd02966">
    <property type="entry name" value="TlpA_like_family"/>
    <property type="match status" value="1"/>
</dbReference>
<sequence length="201" mass="21931">MNRRRRLAACVLAGALALTGCTSGQDAVERGTSFNFVAPGGKTDITYSGDERQELPEVSGEDLFDEGEQISSTDYRGKVLVINIWGQWCGPCRTEAPELQKVYEQKKDEGVEVLGIDVRDFDRTAPQDFMRNRGLTYPSIYDPSGRSLLGLTGYPRNVVPSTIVVDKQGRVAAVYLRDLLAGDILPVVEDLAAESGQGAQE</sequence>
<accession>A0A660CEP6</accession>
<dbReference type="AlphaFoldDB" id="A0A660CEP6"/>
<dbReference type="InterPro" id="IPR000866">
    <property type="entry name" value="AhpC/TSA"/>
</dbReference>
<name>A0A660CEP6_9PSEU</name>
<evidence type="ECO:0000256" key="1">
    <source>
        <dbReference type="ARBA" id="ARBA00004196"/>
    </source>
</evidence>
<evidence type="ECO:0000313" key="8">
    <source>
        <dbReference type="Proteomes" id="UP000317303"/>
    </source>
</evidence>
<evidence type="ECO:0000256" key="3">
    <source>
        <dbReference type="ARBA" id="ARBA00022968"/>
    </source>
</evidence>
<dbReference type="GO" id="GO:0016853">
    <property type="term" value="F:isomerase activity"/>
    <property type="evidence" value="ECO:0007669"/>
    <property type="project" value="UniProtKB-KW"/>
</dbReference>
<dbReference type="GO" id="GO:0017004">
    <property type="term" value="P:cytochrome complex assembly"/>
    <property type="evidence" value="ECO:0007669"/>
    <property type="project" value="UniProtKB-KW"/>
</dbReference>
<keyword evidence="5" id="KW-0676">Redox-active center</keyword>
<keyword evidence="2" id="KW-0201">Cytochrome c-type biogenesis</keyword>
<protein>
    <submittedName>
        <fullName evidence="7">Thiol-disulfide isomerase/thioredoxin</fullName>
    </submittedName>
</protein>
<dbReference type="PANTHER" id="PTHR42852">
    <property type="entry name" value="THIOL:DISULFIDE INTERCHANGE PROTEIN DSBE"/>
    <property type="match status" value="1"/>
</dbReference>
<dbReference type="GO" id="GO:0016209">
    <property type="term" value="F:antioxidant activity"/>
    <property type="evidence" value="ECO:0007669"/>
    <property type="project" value="InterPro"/>
</dbReference>
<dbReference type="PANTHER" id="PTHR42852:SF6">
    <property type="entry name" value="THIOL:DISULFIDE INTERCHANGE PROTEIN DSBE"/>
    <property type="match status" value="1"/>
</dbReference>
<evidence type="ECO:0000256" key="5">
    <source>
        <dbReference type="ARBA" id="ARBA00023284"/>
    </source>
</evidence>
<evidence type="ECO:0000313" key="7">
    <source>
        <dbReference type="EMBL" id="TWH22058.1"/>
    </source>
</evidence>
<evidence type="ECO:0000256" key="2">
    <source>
        <dbReference type="ARBA" id="ARBA00022748"/>
    </source>
</evidence>
<dbReference type="Pfam" id="PF00578">
    <property type="entry name" value="AhpC-TSA"/>
    <property type="match status" value="1"/>
</dbReference>
<dbReference type="Gene3D" id="3.40.30.10">
    <property type="entry name" value="Glutaredoxin"/>
    <property type="match status" value="1"/>
</dbReference>
<evidence type="ECO:0000259" key="6">
    <source>
        <dbReference type="PROSITE" id="PS51352"/>
    </source>
</evidence>
<dbReference type="Proteomes" id="UP000317303">
    <property type="component" value="Unassembled WGS sequence"/>
</dbReference>
<keyword evidence="3" id="KW-0735">Signal-anchor</keyword>
<dbReference type="SUPFAM" id="SSF52833">
    <property type="entry name" value="Thioredoxin-like"/>
    <property type="match status" value="1"/>
</dbReference>
<dbReference type="PROSITE" id="PS00194">
    <property type="entry name" value="THIOREDOXIN_1"/>
    <property type="match status" value="1"/>
</dbReference>
<dbReference type="OrthoDB" id="9796554at2"/>
<dbReference type="RefSeq" id="WP_030533837.1">
    <property type="nucleotide sequence ID" value="NZ_JOIJ01000018.1"/>
</dbReference>
<dbReference type="PROSITE" id="PS51257">
    <property type="entry name" value="PROKAR_LIPOPROTEIN"/>
    <property type="match status" value="1"/>
</dbReference>
<comment type="subcellular location">
    <subcellularLocation>
        <location evidence="1">Cell envelope</location>
    </subcellularLocation>
</comment>
<dbReference type="InterPro" id="IPR017937">
    <property type="entry name" value="Thioredoxin_CS"/>
</dbReference>
<dbReference type="PROSITE" id="PS51352">
    <property type="entry name" value="THIOREDOXIN_2"/>
    <property type="match status" value="1"/>
</dbReference>
<organism evidence="7 8">
    <name type="scientific">Prauserella rugosa</name>
    <dbReference type="NCBI Taxonomy" id="43354"/>
    <lineage>
        <taxon>Bacteria</taxon>
        <taxon>Bacillati</taxon>
        <taxon>Actinomycetota</taxon>
        <taxon>Actinomycetes</taxon>
        <taxon>Pseudonocardiales</taxon>
        <taxon>Pseudonocardiaceae</taxon>
        <taxon>Prauserella</taxon>
    </lineage>
</organism>
<keyword evidence="8" id="KW-1185">Reference proteome</keyword>
<dbReference type="GO" id="GO:0030313">
    <property type="term" value="C:cell envelope"/>
    <property type="evidence" value="ECO:0007669"/>
    <property type="project" value="UniProtKB-SubCell"/>
</dbReference>
<comment type="caution">
    <text evidence="7">The sequence shown here is derived from an EMBL/GenBank/DDBJ whole genome shotgun (WGS) entry which is preliminary data.</text>
</comment>
<dbReference type="EMBL" id="VLJV01000001">
    <property type="protein sequence ID" value="TWH22058.1"/>
    <property type="molecule type" value="Genomic_DNA"/>
</dbReference>
<reference evidence="7 8" key="1">
    <citation type="submission" date="2019-07" db="EMBL/GenBank/DDBJ databases">
        <title>R&amp;d 2014.</title>
        <authorList>
            <person name="Klenk H.-P."/>
        </authorList>
    </citation>
    <scope>NUCLEOTIDE SEQUENCE [LARGE SCALE GENOMIC DNA]</scope>
    <source>
        <strain evidence="7 8">DSM 43194</strain>
    </source>
</reference>
<keyword evidence="7" id="KW-0413">Isomerase</keyword>
<dbReference type="InterPro" id="IPR013766">
    <property type="entry name" value="Thioredoxin_domain"/>
</dbReference>
<gene>
    <name evidence="7" type="ORF">JD82_03931</name>
</gene>
<keyword evidence="4" id="KW-1015">Disulfide bond</keyword>